<sequence>MADNTFPALSLATALPMEHEDSTWLEFDDLKAFAPELNLDLDLGIQSESNEDDVDEPQMTKEELRKHKNRQSAARSRQRNRERLEQLEGLVRDLEVKNRDLQETVQMLAYERMAYNGLSLQATVASPAGYPMPQMPATNPSTLMTHLM</sequence>
<keyword evidence="4" id="KW-1185">Reference proteome</keyword>
<comment type="caution">
    <text evidence="3">The sequence shown here is derived from an EMBL/GenBank/DDBJ whole genome shotgun (WGS) entry which is preliminary data.</text>
</comment>
<accession>A0A8K1CAG1</accession>
<dbReference type="AlphaFoldDB" id="A0A8K1CAG1"/>
<dbReference type="Gene3D" id="1.20.5.170">
    <property type="match status" value="1"/>
</dbReference>
<dbReference type="SMART" id="SM00338">
    <property type="entry name" value="BRLZ"/>
    <property type="match status" value="1"/>
</dbReference>
<evidence type="ECO:0000256" key="1">
    <source>
        <dbReference type="SAM" id="MobiDB-lite"/>
    </source>
</evidence>
<feature type="compositionally biased region" description="Basic residues" evidence="1">
    <location>
        <begin position="66"/>
        <end position="78"/>
    </location>
</feature>
<dbReference type="PROSITE" id="PS50217">
    <property type="entry name" value="BZIP"/>
    <property type="match status" value="1"/>
</dbReference>
<organism evidence="3 4">
    <name type="scientific">Pythium oligandrum</name>
    <name type="common">Mycoparasitic fungus</name>
    <dbReference type="NCBI Taxonomy" id="41045"/>
    <lineage>
        <taxon>Eukaryota</taxon>
        <taxon>Sar</taxon>
        <taxon>Stramenopiles</taxon>
        <taxon>Oomycota</taxon>
        <taxon>Peronosporomycetes</taxon>
        <taxon>Pythiales</taxon>
        <taxon>Pythiaceae</taxon>
        <taxon>Pythium</taxon>
    </lineage>
</organism>
<dbReference type="GO" id="GO:0003700">
    <property type="term" value="F:DNA-binding transcription factor activity"/>
    <property type="evidence" value="ECO:0007669"/>
    <property type="project" value="InterPro"/>
</dbReference>
<feature type="domain" description="BZIP" evidence="2">
    <location>
        <begin position="59"/>
        <end position="111"/>
    </location>
</feature>
<evidence type="ECO:0000313" key="3">
    <source>
        <dbReference type="EMBL" id="TMW59724.1"/>
    </source>
</evidence>
<name>A0A8K1CAG1_PYTOL</name>
<feature type="region of interest" description="Disordered" evidence="1">
    <location>
        <begin position="44"/>
        <end position="81"/>
    </location>
</feature>
<dbReference type="CDD" id="cd14686">
    <property type="entry name" value="bZIP"/>
    <property type="match status" value="1"/>
</dbReference>
<dbReference type="InterPro" id="IPR004827">
    <property type="entry name" value="bZIP"/>
</dbReference>
<dbReference type="Proteomes" id="UP000794436">
    <property type="component" value="Unassembled WGS sequence"/>
</dbReference>
<reference evidence="3" key="1">
    <citation type="submission" date="2019-03" db="EMBL/GenBank/DDBJ databases">
        <title>Long read genome sequence of the mycoparasitic Pythium oligandrum ATCC 38472 isolated from sugarbeet rhizosphere.</title>
        <authorList>
            <person name="Gaulin E."/>
        </authorList>
    </citation>
    <scope>NUCLEOTIDE SEQUENCE</scope>
    <source>
        <strain evidence="3">ATCC 38472_TT</strain>
    </source>
</reference>
<evidence type="ECO:0000313" key="4">
    <source>
        <dbReference type="Proteomes" id="UP000794436"/>
    </source>
</evidence>
<gene>
    <name evidence="3" type="ORF">Poli38472_004793</name>
</gene>
<proteinExistence type="predicted"/>
<dbReference type="PROSITE" id="PS00036">
    <property type="entry name" value="BZIP_BASIC"/>
    <property type="match status" value="1"/>
</dbReference>
<dbReference type="Pfam" id="PF00170">
    <property type="entry name" value="bZIP_1"/>
    <property type="match status" value="1"/>
</dbReference>
<dbReference type="EMBL" id="SPLM01000109">
    <property type="protein sequence ID" value="TMW59724.1"/>
    <property type="molecule type" value="Genomic_DNA"/>
</dbReference>
<protein>
    <recommendedName>
        <fullName evidence="2">BZIP domain-containing protein</fullName>
    </recommendedName>
</protein>
<dbReference type="InterPro" id="IPR046347">
    <property type="entry name" value="bZIP_sf"/>
</dbReference>
<evidence type="ECO:0000259" key="2">
    <source>
        <dbReference type="PROSITE" id="PS50217"/>
    </source>
</evidence>
<dbReference type="SUPFAM" id="SSF57959">
    <property type="entry name" value="Leucine zipper domain"/>
    <property type="match status" value="1"/>
</dbReference>